<feature type="binding site" evidence="8">
    <location>
        <position position="11"/>
    </location>
    <ligand>
        <name>Mn(2+)</name>
        <dbReference type="ChEBI" id="CHEBI:29035"/>
        <label>2</label>
    </ligand>
</feature>
<dbReference type="SUPFAM" id="SSF64158">
    <property type="entry name" value="2,3-Bisphosphoglycerate-independent phosphoglycerate mutase, substrate-binding domain"/>
    <property type="match status" value="1"/>
</dbReference>
<keyword evidence="13" id="KW-1185">Reference proteome</keyword>
<dbReference type="InterPro" id="IPR006124">
    <property type="entry name" value="Metalloenzyme"/>
</dbReference>
<feature type="binding site" evidence="8">
    <location>
        <position position="397"/>
    </location>
    <ligand>
        <name>Mn(2+)</name>
        <dbReference type="ChEBI" id="CHEBI:29035"/>
        <label>1</label>
    </ligand>
</feature>
<keyword evidence="5 8" id="KW-0324">Glycolysis</keyword>
<evidence type="ECO:0000313" key="12">
    <source>
        <dbReference type="EMBL" id="UUD36832.1"/>
    </source>
</evidence>
<dbReference type="InterPro" id="IPR017850">
    <property type="entry name" value="Alkaline_phosphatase_core_sf"/>
</dbReference>
<evidence type="ECO:0000256" key="4">
    <source>
        <dbReference type="ARBA" id="ARBA00022723"/>
    </source>
</evidence>
<comment type="pathway">
    <text evidence="2 8">Carbohydrate degradation; glycolysis; pyruvate from D-glyceraldehyde 3-phosphate: step 3/5.</text>
</comment>
<evidence type="ECO:0000259" key="11">
    <source>
        <dbReference type="Pfam" id="PF06415"/>
    </source>
</evidence>
<dbReference type="GO" id="GO:0004619">
    <property type="term" value="F:phosphoglycerate mutase activity"/>
    <property type="evidence" value="ECO:0007669"/>
    <property type="project" value="UniProtKB-EC"/>
</dbReference>
<dbReference type="Gene3D" id="3.40.720.10">
    <property type="entry name" value="Alkaline Phosphatase, subunit A"/>
    <property type="match status" value="1"/>
</dbReference>
<evidence type="ECO:0000256" key="6">
    <source>
        <dbReference type="ARBA" id="ARBA00023211"/>
    </source>
</evidence>
<evidence type="ECO:0000256" key="9">
    <source>
        <dbReference type="NCBIfam" id="TIGR01307"/>
    </source>
</evidence>
<dbReference type="InterPro" id="IPR005995">
    <property type="entry name" value="Pgm_bpd_ind"/>
</dbReference>
<dbReference type="PIRSF" id="PIRSF001492">
    <property type="entry name" value="IPGAM"/>
    <property type="match status" value="1"/>
</dbReference>
<feature type="binding site" evidence="8">
    <location>
        <position position="435"/>
    </location>
    <ligand>
        <name>Mn(2+)</name>
        <dbReference type="ChEBI" id="CHEBI:29035"/>
        <label>2</label>
    </ligand>
</feature>
<comment type="cofactor">
    <cofactor evidence="8">
        <name>Mn(2+)</name>
        <dbReference type="ChEBI" id="CHEBI:29035"/>
    </cofactor>
    <text evidence="8">Binds 2 manganese ions per subunit.</text>
</comment>
<dbReference type="NCBIfam" id="TIGR01307">
    <property type="entry name" value="pgm_bpd_ind"/>
    <property type="match status" value="1"/>
</dbReference>
<feature type="binding site" evidence="8">
    <location>
        <position position="452"/>
    </location>
    <ligand>
        <name>Mn(2+)</name>
        <dbReference type="ChEBI" id="CHEBI:29035"/>
        <label>1</label>
    </ligand>
</feature>
<keyword evidence="4 8" id="KW-0479">Metal-binding</keyword>
<dbReference type="PANTHER" id="PTHR31637">
    <property type="entry name" value="2,3-BISPHOSPHOGLYCERATE-INDEPENDENT PHOSPHOGLYCERATE MUTASE"/>
    <property type="match status" value="1"/>
</dbReference>
<evidence type="ECO:0000256" key="8">
    <source>
        <dbReference type="HAMAP-Rule" id="MF_01038"/>
    </source>
</evidence>
<dbReference type="Pfam" id="PF01676">
    <property type="entry name" value="Metalloenzyme"/>
    <property type="match status" value="1"/>
</dbReference>
<comment type="similarity">
    <text evidence="3 8">Belongs to the BPG-independent phosphoglycerate mutase family.</text>
</comment>
<gene>
    <name evidence="8 12" type="primary">gpmI</name>
    <name evidence="12" type="ORF">NPA09_02955</name>
</gene>
<dbReference type="HAMAP" id="MF_01038">
    <property type="entry name" value="GpmI"/>
    <property type="match status" value="1"/>
</dbReference>
<feature type="binding site" evidence="8">
    <location>
        <position position="393"/>
    </location>
    <ligand>
        <name>Mn(2+)</name>
        <dbReference type="ChEBI" id="CHEBI:29035"/>
        <label>1</label>
    </ligand>
</feature>
<evidence type="ECO:0000256" key="3">
    <source>
        <dbReference type="ARBA" id="ARBA00008819"/>
    </source>
</evidence>
<feature type="domain" description="Metalloenzyme" evidence="10">
    <location>
        <begin position="4"/>
        <end position="487"/>
    </location>
</feature>
<evidence type="ECO:0000313" key="13">
    <source>
        <dbReference type="Proteomes" id="UP001059576"/>
    </source>
</evidence>
<comment type="subunit">
    <text evidence="8">Monomer.</text>
</comment>
<feature type="domain" description="BPG-independent PGAM N-terminal" evidence="11">
    <location>
        <begin position="81"/>
        <end position="292"/>
    </location>
</feature>
<keyword evidence="7 8" id="KW-0413">Isomerase</keyword>
<comment type="catalytic activity">
    <reaction evidence="1 8">
        <text>(2R)-2-phosphoglycerate = (2R)-3-phosphoglycerate</text>
        <dbReference type="Rhea" id="RHEA:15901"/>
        <dbReference type="ChEBI" id="CHEBI:58272"/>
        <dbReference type="ChEBI" id="CHEBI:58289"/>
        <dbReference type="EC" id="5.4.2.12"/>
    </reaction>
</comment>
<evidence type="ECO:0000259" key="10">
    <source>
        <dbReference type="Pfam" id="PF01676"/>
    </source>
</evidence>
<keyword evidence="6 8" id="KW-0464">Manganese</keyword>
<feature type="binding site" evidence="8">
    <location>
        <position position="61"/>
    </location>
    <ligand>
        <name>Mn(2+)</name>
        <dbReference type="ChEBI" id="CHEBI:29035"/>
        <label>2</label>
    </ligand>
</feature>
<comment type="function">
    <text evidence="8">Catalyzes the interconversion of 2-phosphoglycerate and 3-phosphoglycerate.</text>
</comment>
<feature type="binding site" evidence="8">
    <location>
        <position position="434"/>
    </location>
    <ligand>
        <name>Mn(2+)</name>
        <dbReference type="ChEBI" id="CHEBI:29035"/>
        <label>2</label>
    </ligand>
</feature>
<name>A0ABY5J3W3_9BACT</name>
<proteinExistence type="inferred from homology"/>
<evidence type="ECO:0000256" key="7">
    <source>
        <dbReference type="ARBA" id="ARBA00023235"/>
    </source>
</evidence>
<evidence type="ECO:0000256" key="2">
    <source>
        <dbReference type="ARBA" id="ARBA00004798"/>
    </source>
</evidence>
<dbReference type="Pfam" id="PF06415">
    <property type="entry name" value="iPGM_N"/>
    <property type="match status" value="1"/>
</dbReference>
<feature type="active site" description="Phosphoserine intermediate" evidence="8">
    <location>
        <position position="61"/>
    </location>
</feature>
<dbReference type="RefSeq" id="WP_129723004.1">
    <property type="nucleotide sequence ID" value="NZ_CP101808.1"/>
</dbReference>
<dbReference type="SUPFAM" id="SSF53649">
    <property type="entry name" value="Alkaline phosphatase-like"/>
    <property type="match status" value="1"/>
</dbReference>
<dbReference type="EC" id="5.4.2.12" evidence="8 9"/>
<feature type="binding site" evidence="8">
    <location>
        <position position="328"/>
    </location>
    <ligand>
        <name>substrate</name>
    </ligand>
</feature>
<reference evidence="12" key="1">
    <citation type="submission" date="2022-07" db="EMBL/GenBank/DDBJ databases">
        <title>Complete genome of Mycoplasma equigenitalium type strain T37.</title>
        <authorList>
            <person name="Spergser J."/>
        </authorList>
    </citation>
    <scope>NUCLEOTIDE SEQUENCE</scope>
    <source>
        <strain evidence="12">T37</strain>
    </source>
</reference>
<accession>A0ABY5J3W3</accession>
<evidence type="ECO:0000256" key="5">
    <source>
        <dbReference type="ARBA" id="ARBA00023152"/>
    </source>
</evidence>
<dbReference type="Gene3D" id="3.40.1450.10">
    <property type="entry name" value="BPG-independent phosphoglycerate mutase, domain B"/>
    <property type="match status" value="1"/>
</dbReference>
<evidence type="ECO:0000256" key="1">
    <source>
        <dbReference type="ARBA" id="ARBA00000370"/>
    </source>
</evidence>
<dbReference type="CDD" id="cd16010">
    <property type="entry name" value="iPGM"/>
    <property type="match status" value="1"/>
</dbReference>
<organism evidence="12 13">
    <name type="scientific">Mycoplasmopsis equigenitalium</name>
    <dbReference type="NCBI Taxonomy" id="114883"/>
    <lineage>
        <taxon>Bacteria</taxon>
        <taxon>Bacillati</taxon>
        <taxon>Mycoplasmatota</taxon>
        <taxon>Mycoplasmoidales</taxon>
        <taxon>Metamycoplasmataceae</taxon>
        <taxon>Mycoplasmopsis</taxon>
    </lineage>
</organism>
<sequence length="501" mass="55910">MKKSTILIVIDGLGLRKESQGNGFKLAKTPTFDRLFKEYPNSVIQASGEYVGLPADQMGNSEVGHLTIGAGQVVYTGLSLINEAVRSGKFKNNKSFLKVFKNVKDKNTTLHLMGLLSPGGVHSLENHLFELLDAAHENGVKKVSVHVFGDGRDVAPKSIKPSLEKLDAICKKYGYEIATIGGRFYSMDRDKMFDRNEVAYKAILGKGEKTFDDIFKYLEAQYKDGIFDEFIVPAMNSKCKNFVKDNDSIIFFNFRPDRARQLSHMLIGSKLYDYVPSTKVKVKDFISMMKYEGIDCEIAFNEMIINMPIGRVLEKAGKSQLRLAETQKYAHVTYFMDGGNDIELKNSHRIMVPSLKVESYADAPHMSAKEITDELLTNALKYDVTIMNFANPDMVGHTGNLKSTIEAVSFLDTQIKRIWDWAEQNNVAVFITADHGNAEITEDADGKPATKHTSSPVMLISNDKSLKLKDGSLANIAPTVLDYIGIPKPKEMTKDSLIVKK</sequence>
<dbReference type="Proteomes" id="UP001059576">
    <property type="component" value="Chromosome"/>
</dbReference>
<dbReference type="InterPro" id="IPR011258">
    <property type="entry name" value="BPG-indep_PGM_N"/>
</dbReference>
<feature type="binding site" evidence="8">
    <location>
        <begin position="152"/>
        <end position="153"/>
    </location>
    <ligand>
        <name>substrate</name>
    </ligand>
</feature>
<dbReference type="EMBL" id="CP101808">
    <property type="protein sequence ID" value="UUD36832.1"/>
    <property type="molecule type" value="Genomic_DNA"/>
</dbReference>
<feature type="binding site" evidence="8">
    <location>
        <position position="183"/>
    </location>
    <ligand>
        <name>substrate</name>
    </ligand>
</feature>
<dbReference type="InterPro" id="IPR036646">
    <property type="entry name" value="PGAM_B_sf"/>
</dbReference>
<feature type="binding site" evidence="8">
    <location>
        <position position="122"/>
    </location>
    <ligand>
        <name>substrate</name>
    </ligand>
</feature>
<feature type="binding site" evidence="8">
    <location>
        <position position="189"/>
    </location>
    <ligand>
        <name>substrate</name>
    </ligand>
</feature>
<dbReference type="PANTHER" id="PTHR31637:SF0">
    <property type="entry name" value="2,3-BISPHOSPHOGLYCERATE-INDEPENDENT PHOSPHOGLYCERATE MUTASE"/>
    <property type="match status" value="1"/>
</dbReference>
<protein>
    <recommendedName>
        <fullName evidence="8 9">2,3-bisphosphoglycerate-independent phosphoglycerate mutase</fullName>
        <shortName evidence="8">BPG-independent PGAM</shortName>
        <shortName evidence="8">Phosphoglyceromutase</shortName>
        <shortName evidence="8">iPGM</shortName>
        <ecNumber evidence="8 9">5.4.2.12</ecNumber>
    </recommendedName>
</protein>
<feature type="binding site" evidence="8">
    <location>
        <begin position="255"/>
        <end position="258"/>
    </location>
    <ligand>
        <name>substrate</name>
    </ligand>
</feature>